<evidence type="ECO:0000256" key="4">
    <source>
        <dbReference type="ARBA" id="ARBA00023136"/>
    </source>
</evidence>
<evidence type="ECO:0000256" key="3">
    <source>
        <dbReference type="ARBA" id="ARBA00022989"/>
    </source>
</evidence>
<reference evidence="7" key="1">
    <citation type="journal article" date="2020" name="Nat. Commun.">
        <title>Genome sequence of the cluster root forming white lupin.</title>
        <authorList>
            <person name="Hufnagel B."/>
            <person name="Marques A."/>
            <person name="Soriano A."/>
            <person name="Marques L."/>
            <person name="Divol F."/>
            <person name="Doumas P."/>
            <person name="Sallet E."/>
            <person name="Mancinotti D."/>
            <person name="Carrere S."/>
            <person name="Marande W."/>
            <person name="Arribat S."/>
            <person name="Keller J."/>
            <person name="Huneau C."/>
            <person name="Blein T."/>
            <person name="Aime D."/>
            <person name="Laguerre M."/>
            <person name="Taylor J."/>
            <person name="Schubert V."/>
            <person name="Nelson M."/>
            <person name="Geu-Flores F."/>
            <person name="Crespi M."/>
            <person name="Gallardo-Guerrero K."/>
            <person name="Delaux P.-M."/>
            <person name="Salse J."/>
            <person name="Berges H."/>
            <person name="Guyot R."/>
            <person name="Gouzy J."/>
            <person name="Peret B."/>
        </authorList>
    </citation>
    <scope>NUCLEOTIDE SEQUENCE [LARGE SCALE GENOMIC DNA]</scope>
    <source>
        <strain evidence="7">cv. Amiga</strain>
    </source>
</reference>
<protein>
    <recommendedName>
        <fullName evidence="8">Sugar phosphate transporter domain-containing protein</fullName>
    </recommendedName>
</protein>
<name>A0A6A4QNV8_LUPAL</name>
<sequence>MFKALMSIVVYSISVLFKKDMFTSKGMANMVSISLGVGVTAHGETKFDAWDVTLQLLMVVAVELTHLVLIQILLKSKGISLNPITLFYYIAPCCLVLLSIPSFIMEYASLRDSSSFYIDIVTFGSNSTRAFPLNLDVFLQVRKTYALTMNVVGVVKDRLLIPF</sequence>
<evidence type="ECO:0000313" key="6">
    <source>
        <dbReference type="EMBL" id="KAE9615600.1"/>
    </source>
</evidence>
<keyword evidence="3 5" id="KW-1133">Transmembrane helix</keyword>
<comment type="subcellular location">
    <subcellularLocation>
        <location evidence="1">Membrane</location>
        <topology evidence="1">Multi-pass membrane protein</topology>
    </subcellularLocation>
</comment>
<dbReference type="AlphaFoldDB" id="A0A6A4QNV8"/>
<organism evidence="6 7">
    <name type="scientific">Lupinus albus</name>
    <name type="common">White lupine</name>
    <name type="synonym">Lupinus termis</name>
    <dbReference type="NCBI Taxonomy" id="3870"/>
    <lineage>
        <taxon>Eukaryota</taxon>
        <taxon>Viridiplantae</taxon>
        <taxon>Streptophyta</taxon>
        <taxon>Embryophyta</taxon>
        <taxon>Tracheophyta</taxon>
        <taxon>Spermatophyta</taxon>
        <taxon>Magnoliopsida</taxon>
        <taxon>eudicotyledons</taxon>
        <taxon>Gunneridae</taxon>
        <taxon>Pentapetalae</taxon>
        <taxon>rosids</taxon>
        <taxon>fabids</taxon>
        <taxon>Fabales</taxon>
        <taxon>Fabaceae</taxon>
        <taxon>Papilionoideae</taxon>
        <taxon>50 kb inversion clade</taxon>
        <taxon>genistoids sensu lato</taxon>
        <taxon>core genistoids</taxon>
        <taxon>Genisteae</taxon>
        <taxon>Lupinus</taxon>
    </lineage>
</organism>
<accession>A0A6A4QNV8</accession>
<evidence type="ECO:0008006" key="8">
    <source>
        <dbReference type="Google" id="ProtNLM"/>
    </source>
</evidence>
<dbReference type="GO" id="GO:0016020">
    <property type="term" value="C:membrane"/>
    <property type="evidence" value="ECO:0007669"/>
    <property type="project" value="UniProtKB-SubCell"/>
</dbReference>
<evidence type="ECO:0000313" key="7">
    <source>
        <dbReference type="Proteomes" id="UP000447434"/>
    </source>
</evidence>
<dbReference type="EMBL" id="WOCE01000004">
    <property type="protein sequence ID" value="KAE9615600.1"/>
    <property type="molecule type" value="Genomic_DNA"/>
</dbReference>
<dbReference type="OrthoDB" id="6418713at2759"/>
<dbReference type="Proteomes" id="UP000447434">
    <property type="component" value="Chromosome 4"/>
</dbReference>
<comment type="caution">
    <text evidence="6">The sequence shown here is derived from an EMBL/GenBank/DDBJ whole genome shotgun (WGS) entry which is preliminary data.</text>
</comment>
<dbReference type="InterPro" id="IPR050186">
    <property type="entry name" value="TPT_transporter"/>
</dbReference>
<proteinExistence type="predicted"/>
<keyword evidence="4 5" id="KW-0472">Membrane</keyword>
<evidence type="ECO:0000256" key="5">
    <source>
        <dbReference type="SAM" id="Phobius"/>
    </source>
</evidence>
<feature type="transmembrane region" description="Helical" evidence="5">
    <location>
        <begin position="86"/>
        <end position="105"/>
    </location>
</feature>
<evidence type="ECO:0000256" key="2">
    <source>
        <dbReference type="ARBA" id="ARBA00022692"/>
    </source>
</evidence>
<feature type="transmembrane region" description="Helical" evidence="5">
    <location>
        <begin position="53"/>
        <end position="74"/>
    </location>
</feature>
<keyword evidence="2 5" id="KW-0812">Transmembrane</keyword>
<gene>
    <name evidence="6" type="ORF">Lalb_Chr04g0257081</name>
</gene>
<keyword evidence="7" id="KW-1185">Reference proteome</keyword>
<evidence type="ECO:0000256" key="1">
    <source>
        <dbReference type="ARBA" id="ARBA00004141"/>
    </source>
</evidence>
<dbReference type="PANTHER" id="PTHR11132">
    <property type="entry name" value="SOLUTE CARRIER FAMILY 35"/>
    <property type="match status" value="1"/>
</dbReference>